<name>A0A559IW42_9BACL</name>
<gene>
    <name evidence="1" type="ORF">FPZ44_01530</name>
</gene>
<evidence type="ECO:0000313" key="2">
    <source>
        <dbReference type="Proteomes" id="UP000318102"/>
    </source>
</evidence>
<evidence type="ECO:0000313" key="1">
    <source>
        <dbReference type="EMBL" id="TVX91855.1"/>
    </source>
</evidence>
<organism evidence="1 2">
    <name type="scientific">Paenibacillus agilis</name>
    <dbReference type="NCBI Taxonomy" id="3020863"/>
    <lineage>
        <taxon>Bacteria</taxon>
        <taxon>Bacillati</taxon>
        <taxon>Bacillota</taxon>
        <taxon>Bacilli</taxon>
        <taxon>Bacillales</taxon>
        <taxon>Paenibacillaceae</taxon>
        <taxon>Paenibacillus</taxon>
    </lineage>
</organism>
<dbReference type="OrthoDB" id="2614646at2"/>
<accession>A0A559IW42</accession>
<comment type="caution">
    <text evidence="1">The sequence shown here is derived from an EMBL/GenBank/DDBJ whole genome shotgun (WGS) entry which is preliminary data.</text>
</comment>
<dbReference type="Proteomes" id="UP000318102">
    <property type="component" value="Unassembled WGS sequence"/>
</dbReference>
<dbReference type="EMBL" id="VNJK01000001">
    <property type="protein sequence ID" value="TVX91855.1"/>
    <property type="molecule type" value="Genomic_DNA"/>
</dbReference>
<proteinExistence type="predicted"/>
<keyword evidence="2" id="KW-1185">Reference proteome</keyword>
<dbReference type="AlphaFoldDB" id="A0A559IW42"/>
<protein>
    <submittedName>
        <fullName evidence="1">DeoR family transcriptional regulator</fullName>
    </submittedName>
</protein>
<sequence>MNELAREFIASIRSEKAPLDGQKHRSSGNFSTEVLPPGTKRLLWEVEGGGVDPYDISFDVKRDVSAGTDPTELQDVITGNASKVISARSLYIANPSGAQASFIVKVYAIT</sequence>
<reference evidence="1 2" key="1">
    <citation type="submission" date="2019-07" db="EMBL/GenBank/DDBJ databases">
        <authorList>
            <person name="Kim J."/>
        </authorList>
    </citation>
    <scope>NUCLEOTIDE SEQUENCE [LARGE SCALE GENOMIC DNA]</scope>
    <source>
        <strain evidence="1 2">N4</strain>
    </source>
</reference>
<dbReference type="RefSeq" id="WP_144986758.1">
    <property type="nucleotide sequence ID" value="NZ_VNJK01000001.1"/>
</dbReference>